<dbReference type="AlphaFoldDB" id="A0AAW7ZJQ8"/>
<dbReference type="InterPro" id="IPR021136">
    <property type="entry name" value="Flagellar_hook_control-like_C"/>
</dbReference>
<accession>A0AAW7ZJQ8</accession>
<keyword evidence="2" id="KW-0282">Flagellum</keyword>
<reference evidence="2" key="1">
    <citation type="journal article" date="2023" name="J. Hazard. Mater.">
        <title>Anaerobic biodegradation of pyrene and benzo[a]pyrene by a new sulfate-reducing Desulforamulus aquiferis strain DSA.</title>
        <authorList>
            <person name="Zhang Z."/>
            <person name="Sun J."/>
            <person name="Gong X."/>
            <person name="Wang C."/>
            <person name="Wang H."/>
        </authorList>
    </citation>
    <scope>NUCLEOTIDE SEQUENCE</scope>
    <source>
        <strain evidence="2">DSA</strain>
    </source>
</reference>
<protein>
    <submittedName>
        <fullName evidence="2">Flagellar hook-length control protein FliK</fullName>
    </submittedName>
</protein>
<dbReference type="RefSeq" id="WP_304545798.1">
    <property type="nucleotide sequence ID" value="NZ_JARPTC010000041.1"/>
</dbReference>
<proteinExistence type="predicted"/>
<gene>
    <name evidence="2" type="ORF">P6N53_18415</name>
</gene>
<name>A0AAW7ZJQ8_9FIRM</name>
<dbReference type="Proteomes" id="UP001172911">
    <property type="component" value="Unassembled WGS sequence"/>
</dbReference>
<sequence>MIDRVMSALLRTTGTMKVTPTKPLDKVQQNPFILQQKNPGEAATEALKVTKGPTSAAPEATIADRQEQLNFVPLPLRSPLYEDTRFYWKLKDFKAKISEDGESKIIFSVNTYTLGLLWFTMTSQPGKLLSLQCITEDNSVAEVFRSSSEILRQELQDAGFSNVVVSYRVQAGIRGIADLDPDFATPGTTNLIDLQV</sequence>
<reference evidence="2" key="2">
    <citation type="submission" date="2023-03" db="EMBL/GenBank/DDBJ databases">
        <authorList>
            <person name="Zhang Z."/>
        </authorList>
    </citation>
    <scope>NUCLEOTIDE SEQUENCE</scope>
    <source>
        <strain evidence="2">DSA</strain>
    </source>
</reference>
<evidence type="ECO:0000259" key="1">
    <source>
        <dbReference type="Pfam" id="PF02120"/>
    </source>
</evidence>
<keyword evidence="2" id="KW-0966">Cell projection</keyword>
<evidence type="ECO:0000313" key="2">
    <source>
        <dbReference type="EMBL" id="MDO7789189.1"/>
    </source>
</evidence>
<keyword evidence="3" id="KW-1185">Reference proteome</keyword>
<dbReference type="EMBL" id="JARPTC010000041">
    <property type="protein sequence ID" value="MDO7789189.1"/>
    <property type="molecule type" value="Genomic_DNA"/>
</dbReference>
<dbReference type="Pfam" id="PF02120">
    <property type="entry name" value="Flg_hook"/>
    <property type="match status" value="1"/>
</dbReference>
<organism evidence="2 3">
    <name type="scientific">Desulforamulus aquiferis</name>
    <dbReference type="NCBI Taxonomy" id="1397668"/>
    <lineage>
        <taxon>Bacteria</taxon>
        <taxon>Bacillati</taxon>
        <taxon>Bacillota</taxon>
        <taxon>Clostridia</taxon>
        <taxon>Eubacteriales</taxon>
        <taxon>Peptococcaceae</taxon>
        <taxon>Desulforamulus</taxon>
    </lineage>
</organism>
<keyword evidence="2" id="KW-0969">Cilium</keyword>
<feature type="domain" description="Flagellar hook-length control protein-like C-terminal" evidence="1">
    <location>
        <begin position="99"/>
        <end position="171"/>
    </location>
</feature>
<comment type="caution">
    <text evidence="2">The sequence shown here is derived from an EMBL/GenBank/DDBJ whole genome shotgun (WGS) entry which is preliminary data.</text>
</comment>
<evidence type="ECO:0000313" key="3">
    <source>
        <dbReference type="Proteomes" id="UP001172911"/>
    </source>
</evidence>